<dbReference type="Proteomes" id="UP001605036">
    <property type="component" value="Unassembled WGS sequence"/>
</dbReference>
<dbReference type="PANTHER" id="PTHR34132:SF4">
    <property type="entry name" value="EXPRESSED PROTEIN"/>
    <property type="match status" value="1"/>
</dbReference>
<comment type="caution">
    <text evidence="2">The sequence shown here is derived from an EMBL/GenBank/DDBJ whole genome shotgun (WGS) entry which is preliminary data.</text>
</comment>
<evidence type="ECO:0000313" key="3">
    <source>
        <dbReference type="Proteomes" id="UP001605036"/>
    </source>
</evidence>
<evidence type="ECO:0000256" key="1">
    <source>
        <dbReference type="SAM" id="SignalP"/>
    </source>
</evidence>
<keyword evidence="1" id="KW-0732">Signal</keyword>
<organism evidence="2 3">
    <name type="scientific">Riccia fluitans</name>
    <dbReference type="NCBI Taxonomy" id="41844"/>
    <lineage>
        <taxon>Eukaryota</taxon>
        <taxon>Viridiplantae</taxon>
        <taxon>Streptophyta</taxon>
        <taxon>Embryophyta</taxon>
        <taxon>Marchantiophyta</taxon>
        <taxon>Marchantiopsida</taxon>
        <taxon>Marchantiidae</taxon>
        <taxon>Marchantiales</taxon>
        <taxon>Ricciaceae</taxon>
        <taxon>Riccia</taxon>
    </lineage>
</organism>
<reference evidence="2 3" key="1">
    <citation type="submission" date="2024-09" db="EMBL/GenBank/DDBJ databases">
        <title>Chromosome-scale assembly of Riccia fluitans.</title>
        <authorList>
            <person name="Paukszto L."/>
            <person name="Sawicki J."/>
            <person name="Karawczyk K."/>
            <person name="Piernik-Szablinska J."/>
            <person name="Szczecinska M."/>
            <person name="Mazdziarz M."/>
        </authorList>
    </citation>
    <scope>NUCLEOTIDE SEQUENCE [LARGE SCALE GENOMIC DNA]</scope>
    <source>
        <strain evidence="2">Rf_01</strain>
        <tissue evidence="2">Aerial parts of the thallus</tissue>
    </source>
</reference>
<proteinExistence type="predicted"/>
<dbReference type="PANTHER" id="PTHR34132">
    <property type="entry name" value="EMB|CAB87627.1-RELATED"/>
    <property type="match status" value="1"/>
</dbReference>
<sequence length="115" mass="13503">MCPMRIFLVLFSALLASYLAWRNYNKTEKTSILDSKEAETEVFAEKVEATTASKVWIKLRSGFWSFVDMATGRSEHLTPDETDTQQKNTFRSWKRTVHLKKHGPRRNWSKFASWI</sequence>
<keyword evidence="3" id="KW-1185">Reference proteome</keyword>
<name>A0ABD1YXD0_9MARC</name>
<protein>
    <submittedName>
        <fullName evidence="2">Uncharacterized protein</fullName>
    </submittedName>
</protein>
<feature type="signal peptide" evidence="1">
    <location>
        <begin position="1"/>
        <end position="20"/>
    </location>
</feature>
<evidence type="ECO:0000313" key="2">
    <source>
        <dbReference type="EMBL" id="KAL2635426.1"/>
    </source>
</evidence>
<gene>
    <name evidence="2" type="ORF">R1flu_006905</name>
</gene>
<dbReference type="EMBL" id="JBHFFA010000003">
    <property type="protein sequence ID" value="KAL2635426.1"/>
    <property type="molecule type" value="Genomic_DNA"/>
</dbReference>
<feature type="chain" id="PRO_5044827284" evidence="1">
    <location>
        <begin position="21"/>
        <end position="115"/>
    </location>
</feature>
<accession>A0ABD1YXD0</accession>
<dbReference type="AlphaFoldDB" id="A0ABD1YXD0"/>